<evidence type="ECO:0000313" key="1">
    <source>
        <dbReference type="EMBL" id="NEU73459.1"/>
    </source>
</evidence>
<evidence type="ECO:0000313" key="2">
    <source>
        <dbReference type="Proteomes" id="UP000031549"/>
    </source>
</evidence>
<keyword evidence="2" id="KW-1185">Reference proteome</keyword>
<dbReference type="RefSeq" id="WP_039742880.1">
    <property type="nucleotide sequence ID" value="NZ_JTCM02000023.1"/>
</dbReference>
<comment type="caution">
    <text evidence="1">The sequence shown here is derived from an EMBL/GenBank/DDBJ whole genome shotgun (WGS) entry which is preliminary data.</text>
</comment>
<protein>
    <recommendedName>
        <fullName evidence="3">Type I restriction enzyme R protein N-terminal domain-containing protein</fullName>
    </recommendedName>
</protein>
<accession>A0A846H9S5</accession>
<organism evidence="1 2">
    <name type="scientific">Hassallia byssoidea VB512170</name>
    <dbReference type="NCBI Taxonomy" id="1304833"/>
    <lineage>
        <taxon>Bacteria</taxon>
        <taxon>Bacillati</taxon>
        <taxon>Cyanobacteriota</taxon>
        <taxon>Cyanophyceae</taxon>
        <taxon>Nostocales</taxon>
        <taxon>Tolypothrichaceae</taxon>
        <taxon>Hassallia</taxon>
    </lineage>
</organism>
<dbReference type="Proteomes" id="UP000031549">
    <property type="component" value="Unassembled WGS sequence"/>
</dbReference>
<sequence length="211" mass="24312">MSRPRIIQPGESYTFSKYFELPFTPEDILAELGCSYERERLLLPKSEYDLNKIEDLQRLIERNLRRVKLLSEDARKQAIIAPILLEVCEITQTQLNIEYPVSVSEQLKGSFDYYISKGKGLLVIEAKQADLSRGFTQLAVELIALDQWTKSDTPVLYGAVTTGEDWRFAIYKRQEKQIIEDIKLYRIPEEMMKLVSILIGILIDTSSSAKN</sequence>
<gene>
    <name evidence="1" type="ORF">PI95_013015</name>
</gene>
<evidence type="ECO:0008006" key="3">
    <source>
        <dbReference type="Google" id="ProtNLM"/>
    </source>
</evidence>
<name>A0A846H9S5_9CYAN</name>
<dbReference type="EMBL" id="JTCM02000023">
    <property type="protein sequence ID" value="NEU73459.1"/>
    <property type="molecule type" value="Genomic_DNA"/>
</dbReference>
<reference evidence="1 2" key="1">
    <citation type="journal article" date="2015" name="Genome Announc.">
        <title>Draft Genome Sequence of Cyanobacterium Hassallia byssoidea Strain VB512170, Isolated from Monuments in India.</title>
        <authorList>
            <person name="Singh D."/>
            <person name="Chandrababunaidu M.M."/>
            <person name="Panda A."/>
            <person name="Sen D."/>
            <person name="Bhattacharyya S."/>
            <person name="Adhikary S.P."/>
            <person name="Tripathy S."/>
        </authorList>
    </citation>
    <scope>NUCLEOTIDE SEQUENCE [LARGE SCALE GENOMIC DNA]</scope>
    <source>
        <strain evidence="1 2">VB512170</strain>
    </source>
</reference>
<dbReference type="AlphaFoldDB" id="A0A846H9S5"/>
<proteinExistence type="predicted"/>